<dbReference type="KEGG" id="strr:EKD16_18735"/>
<keyword evidence="3" id="KW-1185">Reference proteome</keyword>
<evidence type="ECO:0000313" key="2">
    <source>
        <dbReference type="EMBL" id="QBI55510.1"/>
    </source>
</evidence>
<organism evidence="2 3">
    <name type="scientific">Streptomonospora litoralis</name>
    <dbReference type="NCBI Taxonomy" id="2498135"/>
    <lineage>
        <taxon>Bacteria</taxon>
        <taxon>Bacillati</taxon>
        <taxon>Actinomycetota</taxon>
        <taxon>Actinomycetes</taxon>
        <taxon>Streptosporangiales</taxon>
        <taxon>Nocardiopsidaceae</taxon>
        <taxon>Streptomonospora</taxon>
    </lineage>
</organism>
<evidence type="ECO:0000313" key="3">
    <source>
        <dbReference type="Proteomes" id="UP000292235"/>
    </source>
</evidence>
<feature type="region of interest" description="Disordered" evidence="1">
    <location>
        <begin position="385"/>
        <end position="410"/>
    </location>
</feature>
<dbReference type="AlphaFoldDB" id="A0A4P6Q5E8"/>
<protein>
    <submittedName>
        <fullName evidence="2">Uncharacterized protein</fullName>
    </submittedName>
</protein>
<feature type="compositionally biased region" description="Pro residues" evidence="1">
    <location>
        <begin position="385"/>
        <end position="400"/>
    </location>
</feature>
<reference evidence="2 3" key="1">
    <citation type="submission" date="2019-02" db="EMBL/GenBank/DDBJ databases">
        <authorList>
            <person name="Khodamoradi S."/>
            <person name="Hahnke R.L."/>
            <person name="Kaempfer P."/>
            <person name="Schumann P."/>
            <person name="Rohde M."/>
            <person name="Steinert M."/>
            <person name="Luzhetskyy A."/>
            <person name="Wink J."/>
            <person name="Ruckert C."/>
        </authorList>
    </citation>
    <scope>NUCLEOTIDE SEQUENCE [LARGE SCALE GENOMIC DNA]</scope>
    <source>
        <strain evidence="2 3">M2</strain>
    </source>
</reference>
<gene>
    <name evidence="2" type="ORF">EKD16_18735</name>
</gene>
<name>A0A4P6Q5E8_9ACTN</name>
<accession>A0A4P6Q5E8</accession>
<sequence length="410" mass="43187">MSGRWGDTGPLAPLTWPVERRVLGLVQSWMGGDRLADILPALESDTRIQTLHTAVGGSPFSASGAEYVRRMNGAVLGWERAREHRFDLAIAAHLGEFDEVRAPTMVVPHGVGFSKRIPRRPGYGPPARRPVGGAVAAALVRYGRVVPAVIGLAHERQHAVIAREAPEAAQVCRVVGDPCYDRMIASLPHRRAYRRALGVGEHQRLVVLSSTWGRLGLAGSRSELLSRLPGELPADYVTAAILHPAIWSTHGRRQVAAWLAEARRSGLRLLAPEAAWQAALVAADAVIGDHGAVTYYGAALNRPTLLAAGAPADIVSGSQVAELYRRAQPLGAAATAPGTIERAIDGADPAQGEALAGLLTSAPGRSAELIRRHAYALMDCSEPADPPAAHPLPAPAPVAPDGPATGCRAS</sequence>
<dbReference type="EMBL" id="CP036455">
    <property type="protein sequence ID" value="QBI55510.1"/>
    <property type="molecule type" value="Genomic_DNA"/>
</dbReference>
<evidence type="ECO:0000256" key="1">
    <source>
        <dbReference type="SAM" id="MobiDB-lite"/>
    </source>
</evidence>
<dbReference type="Proteomes" id="UP000292235">
    <property type="component" value="Chromosome"/>
</dbReference>
<proteinExistence type="predicted"/>